<organism evidence="1 2">
    <name type="scientific">Brassica napus</name>
    <name type="common">Rape</name>
    <dbReference type="NCBI Taxonomy" id="3708"/>
    <lineage>
        <taxon>Eukaryota</taxon>
        <taxon>Viridiplantae</taxon>
        <taxon>Streptophyta</taxon>
        <taxon>Embryophyta</taxon>
        <taxon>Tracheophyta</taxon>
        <taxon>Spermatophyta</taxon>
        <taxon>Magnoliopsida</taxon>
        <taxon>eudicotyledons</taxon>
        <taxon>Gunneridae</taxon>
        <taxon>Pentapetalae</taxon>
        <taxon>rosids</taxon>
        <taxon>malvids</taxon>
        <taxon>Brassicales</taxon>
        <taxon>Brassicaceae</taxon>
        <taxon>Brassiceae</taxon>
        <taxon>Brassica</taxon>
    </lineage>
</organism>
<dbReference type="SUPFAM" id="SSF50370">
    <property type="entry name" value="Ricin B-like lectins"/>
    <property type="match status" value="1"/>
</dbReference>
<dbReference type="AlphaFoldDB" id="A0A078G6A3"/>
<dbReference type="Proteomes" id="UP000028999">
    <property type="component" value="Unassembled WGS sequence"/>
</dbReference>
<accession>A0A078G6A3</accession>
<sequence length="178" mass="19705">MLSSIQSPLQGPGLMETQPKKIMFHPATGLCIVRNSLFQLKLSSCNGPERFILSSHGVLSRTEEHVFFCLKVYEEGKSVKLRLFSSESNSSKWKVLSESKMQLSLVTKDGESVCLDVDSGSGNIVTKSCKCLEGNGSCDPTSQWFKLVTNTRSRVKPEPVLQISPYSKTFLQKPLSVL</sequence>
<evidence type="ECO:0000313" key="1">
    <source>
        <dbReference type="EMBL" id="CDY21995.1"/>
    </source>
</evidence>
<dbReference type="OMA" id="TQWSTIS"/>
<dbReference type="PaxDb" id="3708-A0A078G6A3"/>
<dbReference type="InterPro" id="IPR035992">
    <property type="entry name" value="Ricin_B-like_lectins"/>
</dbReference>
<reference evidence="1 2" key="1">
    <citation type="journal article" date="2014" name="Science">
        <title>Plant genetics. Early allopolyploid evolution in the post-Neolithic Brassica napus oilseed genome.</title>
        <authorList>
            <person name="Chalhoub B."/>
            <person name="Denoeud F."/>
            <person name="Liu S."/>
            <person name="Parkin I.A."/>
            <person name="Tang H."/>
            <person name="Wang X."/>
            <person name="Chiquet J."/>
            <person name="Belcram H."/>
            <person name="Tong C."/>
            <person name="Samans B."/>
            <person name="Correa M."/>
            <person name="Da Silva C."/>
            <person name="Just J."/>
            <person name="Falentin C."/>
            <person name="Koh C.S."/>
            <person name="Le Clainche I."/>
            <person name="Bernard M."/>
            <person name="Bento P."/>
            <person name="Noel B."/>
            <person name="Labadie K."/>
            <person name="Alberti A."/>
            <person name="Charles M."/>
            <person name="Arnaud D."/>
            <person name="Guo H."/>
            <person name="Daviaud C."/>
            <person name="Alamery S."/>
            <person name="Jabbari K."/>
            <person name="Zhao M."/>
            <person name="Edger P.P."/>
            <person name="Chelaifa H."/>
            <person name="Tack D."/>
            <person name="Lassalle G."/>
            <person name="Mestiri I."/>
            <person name="Schnel N."/>
            <person name="Le Paslier M.C."/>
            <person name="Fan G."/>
            <person name="Renault V."/>
            <person name="Bayer P.E."/>
            <person name="Golicz A.A."/>
            <person name="Manoli S."/>
            <person name="Lee T.H."/>
            <person name="Thi V.H."/>
            <person name="Chalabi S."/>
            <person name="Hu Q."/>
            <person name="Fan C."/>
            <person name="Tollenaere R."/>
            <person name="Lu Y."/>
            <person name="Battail C."/>
            <person name="Shen J."/>
            <person name="Sidebottom C.H."/>
            <person name="Wang X."/>
            <person name="Canaguier A."/>
            <person name="Chauveau A."/>
            <person name="Berard A."/>
            <person name="Deniot G."/>
            <person name="Guan M."/>
            <person name="Liu Z."/>
            <person name="Sun F."/>
            <person name="Lim Y.P."/>
            <person name="Lyons E."/>
            <person name="Town C.D."/>
            <person name="Bancroft I."/>
            <person name="Wang X."/>
            <person name="Meng J."/>
            <person name="Ma J."/>
            <person name="Pires J.C."/>
            <person name="King G.J."/>
            <person name="Brunel D."/>
            <person name="Delourme R."/>
            <person name="Renard M."/>
            <person name="Aury J.M."/>
            <person name="Adams K.L."/>
            <person name="Batley J."/>
            <person name="Snowdon R.J."/>
            <person name="Tost J."/>
            <person name="Edwards D."/>
            <person name="Zhou Y."/>
            <person name="Hua W."/>
            <person name="Sharpe A.G."/>
            <person name="Paterson A.H."/>
            <person name="Guan C."/>
            <person name="Wincker P."/>
        </authorList>
    </citation>
    <scope>NUCLEOTIDE SEQUENCE [LARGE SCALE GENOMIC DNA]</scope>
    <source>
        <strain evidence="2">cv. Darmor-bzh</strain>
    </source>
</reference>
<evidence type="ECO:0000313" key="2">
    <source>
        <dbReference type="Proteomes" id="UP000028999"/>
    </source>
</evidence>
<name>A0A078G6A3_BRANA</name>
<gene>
    <name evidence="1" type="primary">BnaC09g01010D</name>
    <name evidence="1" type="ORF">GSBRNA2T00018340001</name>
</gene>
<dbReference type="Gramene" id="CDY21995">
    <property type="protein sequence ID" value="CDY21995"/>
    <property type="gene ID" value="GSBRNA2T00018340001"/>
</dbReference>
<dbReference type="PANTHER" id="PTHR31263">
    <property type="entry name" value="CELLULASE FAMILY PROTEIN (AFU_ORTHOLOGUE AFUA_5G14560)"/>
    <property type="match status" value="1"/>
</dbReference>
<dbReference type="EMBL" id="LK032126">
    <property type="protein sequence ID" value="CDY21995.1"/>
    <property type="molecule type" value="Genomic_DNA"/>
</dbReference>
<proteinExistence type="predicted"/>
<dbReference type="STRING" id="3708.A0A078G6A3"/>
<dbReference type="PANTHER" id="PTHR31263:SF45">
    <property type="entry name" value="CELLULASE (GLYCOSYL HYDROLASE FAMILY 5) PROTEIN"/>
    <property type="match status" value="1"/>
</dbReference>
<dbReference type="PROSITE" id="PS50231">
    <property type="entry name" value="RICIN_B_LECTIN"/>
    <property type="match status" value="1"/>
</dbReference>
<keyword evidence="2" id="KW-1185">Reference proteome</keyword>
<protein>
    <submittedName>
        <fullName evidence="1">BnaC09g01010D protein</fullName>
    </submittedName>
</protein>